<evidence type="ECO:0000256" key="5">
    <source>
        <dbReference type="PROSITE-ProRule" id="PRU00335"/>
    </source>
</evidence>
<protein>
    <submittedName>
        <fullName evidence="7">TetR family transcription regulator</fullName>
    </submittedName>
</protein>
<evidence type="ECO:0000256" key="4">
    <source>
        <dbReference type="ARBA" id="ARBA00023163"/>
    </source>
</evidence>
<dbReference type="PROSITE" id="PS50977">
    <property type="entry name" value="HTH_TETR_2"/>
    <property type="match status" value="1"/>
</dbReference>
<dbReference type="KEGG" id="hhb:Hhub_1158"/>
<evidence type="ECO:0000256" key="3">
    <source>
        <dbReference type="ARBA" id="ARBA00023125"/>
    </source>
</evidence>
<keyword evidence="3 5" id="KW-0238">DNA-binding</keyword>
<dbReference type="InterPro" id="IPR039538">
    <property type="entry name" value="BetI_C"/>
</dbReference>
<keyword evidence="1" id="KW-0678">Repressor</keyword>
<sequence length="203" mass="23461">MANNPLFPEDPDDTRAAIMEATFDALAEHGYSDLTINQVSQRFAKSEGLIFYHYDGKDEILLELLKYLLERVQKGRLPIADDVDPETRLRALLDNILPTGDEHQKRDYEKVLVELRTRAIHNEDYRECFNRSQMGFRESVREIIVAGIESGDFREVDPDSVADFILALVSGEIFDRITVDRHRTVRTELDDYIEDRLLAVEES</sequence>
<gene>
    <name evidence="7" type="ORF">HHUB_1158</name>
</gene>
<name>A0A0U5CV44_9EURY</name>
<dbReference type="Proteomes" id="UP000066737">
    <property type="component" value="Chromosome I"/>
</dbReference>
<evidence type="ECO:0000256" key="1">
    <source>
        <dbReference type="ARBA" id="ARBA00022491"/>
    </source>
</evidence>
<dbReference type="Gene3D" id="1.10.357.10">
    <property type="entry name" value="Tetracycline Repressor, domain 2"/>
    <property type="match status" value="1"/>
</dbReference>
<dbReference type="AlphaFoldDB" id="A0A0U5CV44"/>
<evidence type="ECO:0000313" key="7">
    <source>
        <dbReference type="EMBL" id="CQH45675.1"/>
    </source>
</evidence>
<keyword evidence="4" id="KW-0804">Transcription</keyword>
<keyword evidence="2" id="KW-0805">Transcription regulation</keyword>
<dbReference type="EMBL" id="LN831302">
    <property type="protein sequence ID" value="CQH45675.1"/>
    <property type="molecule type" value="Genomic_DNA"/>
</dbReference>
<dbReference type="InterPro" id="IPR009057">
    <property type="entry name" value="Homeodomain-like_sf"/>
</dbReference>
<dbReference type="InterPro" id="IPR001647">
    <property type="entry name" value="HTH_TetR"/>
</dbReference>
<dbReference type="PANTHER" id="PTHR30055:SF234">
    <property type="entry name" value="HTH-TYPE TRANSCRIPTIONAL REGULATOR BETI"/>
    <property type="match status" value="1"/>
</dbReference>
<dbReference type="GeneID" id="26657866"/>
<dbReference type="GO" id="GO:0003700">
    <property type="term" value="F:DNA-binding transcription factor activity"/>
    <property type="evidence" value="ECO:0007669"/>
    <property type="project" value="TreeGrafter"/>
</dbReference>
<dbReference type="GO" id="GO:0000976">
    <property type="term" value="F:transcription cis-regulatory region binding"/>
    <property type="evidence" value="ECO:0007669"/>
    <property type="project" value="TreeGrafter"/>
</dbReference>
<reference evidence="8" key="1">
    <citation type="journal article" date="2016" name="Environ. Microbiol.">
        <title>The complete genome of a viable archaeum isolated from 123-million-year-old rock salt.</title>
        <authorList>
            <person name="Jaakkola S.T."/>
            <person name="Pfeiffer F."/>
            <person name="Ravantti J.J."/>
            <person name="Guo Q."/>
            <person name="Liu Y."/>
            <person name="Chen X."/>
            <person name="Ma H."/>
            <person name="Yang C."/>
            <person name="Oksanen H.M."/>
            <person name="Bamford D.H."/>
        </authorList>
    </citation>
    <scope>NUCLEOTIDE SEQUENCE</scope>
    <source>
        <strain evidence="8">JI20-1</strain>
    </source>
</reference>
<dbReference type="PANTHER" id="PTHR30055">
    <property type="entry name" value="HTH-TYPE TRANSCRIPTIONAL REGULATOR RUTR"/>
    <property type="match status" value="1"/>
</dbReference>
<dbReference type="InterPro" id="IPR050109">
    <property type="entry name" value="HTH-type_TetR-like_transc_reg"/>
</dbReference>
<dbReference type="STRING" id="1407499.HHUB_1158"/>
<evidence type="ECO:0000259" key="6">
    <source>
        <dbReference type="PROSITE" id="PS50977"/>
    </source>
</evidence>
<accession>A0A0U5CV44</accession>
<evidence type="ECO:0000256" key="2">
    <source>
        <dbReference type="ARBA" id="ARBA00023015"/>
    </source>
</evidence>
<dbReference type="InterPro" id="IPR036271">
    <property type="entry name" value="Tet_transcr_reg_TetR-rel_C_sf"/>
</dbReference>
<feature type="DNA-binding region" description="H-T-H motif" evidence="5">
    <location>
        <begin position="35"/>
        <end position="54"/>
    </location>
</feature>
<dbReference type="RefSeq" id="WP_059055304.1">
    <property type="nucleotide sequence ID" value="NZ_LN831302.1"/>
</dbReference>
<keyword evidence="8" id="KW-1185">Reference proteome</keyword>
<evidence type="ECO:0000313" key="8">
    <source>
        <dbReference type="Proteomes" id="UP000066737"/>
    </source>
</evidence>
<dbReference type="Pfam" id="PF00440">
    <property type="entry name" value="TetR_N"/>
    <property type="match status" value="1"/>
</dbReference>
<dbReference type="SUPFAM" id="SSF46689">
    <property type="entry name" value="Homeodomain-like"/>
    <property type="match status" value="1"/>
</dbReference>
<dbReference type="OrthoDB" id="135877at2157"/>
<dbReference type="SUPFAM" id="SSF48498">
    <property type="entry name" value="Tetracyclin repressor-like, C-terminal domain"/>
    <property type="match status" value="1"/>
</dbReference>
<dbReference type="Pfam" id="PF13977">
    <property type="entry name" value="TetR_C_6"/>
    <property type="match status" value="1"/>
</dbReference>
<organism evidence="7 8">
    <name type="scientific">Halobacterium hubeiense</name>
    <dbReference type="NCBI Taxonomy" id="1407499"/>
    <lineage>
        <taxon>Archaea</taxon>
        <taxon>Methanobacteriati</taxon>
        <taxon>Methanobacteriota</taxon>
        <taxon>Stenosarchaea group</taxon>
        <taxon>Halobacteria</taxon>
        <taxon>Halobacteriales</taxon>
        <taxon>Halobacteriaceae</taxon>
        <taxon>Halobacterium</taxon>
    </lineage>
</organism>
<proteinExistence type="predicted"/>
<feature type="domain" description="HTH tetR-type" evidence="6">
    <location>
        <begin position="12"/>
        <end position="72"/>
    </location>
</feature>